<comment type="caution">
    <text evidence="1">The sequence shown here is derived from an EMBL/GenBank/DDBJ whole genome shotgun (WGS) entry which is preliminary data.</text>
</comment>
<sequence>MTLTIIQRGFDKAKEYGDDKVQRQIETYELVCLFLDVNKLIELSYSAVYTFHLDKQIRKLDSELASFEAEIQDNAFSTTRNIEESSRKRKGSCNIVL</sequence>
<evidence type="ECO:0000313" key="1">
    <source>
        <dbReference type="EMBL" id="CAI6369669.1"/>
    </source>
</evidence>
<evidence type="ECO:0000313" key="2">
    <source>
        <dbReference type="Proteomes" id="UP001160148"/>
    </source>
</evidence>
<dbReference type="Proteomes" id="UP001160148">
    <property type="component" value="Unassembled WGS sequence"/>
</dbReference>
<reference evidence="1 2" key="1">
    <citation type="submission" date="2023-01" db="EMBL/GenBank/DDBJ databases">
        <authorList>
            <person name="Whitehead M."/>
        </authorList>
    </citation>
    <scope>NUCLEOTIDE SEQUENCE [LARGE SCALE GENOMIC DNA]</scope>
</reference>
<dbReference type="EMBL" id="CARXXK010000014">
    <property type="protein sequence ID" value="CAI6369669.1"/>
    <property type="molecule type" value="Genomic_DNA"/>
</dbReference>
<proteinExistence type="predicted"/>
<accession>A0AAV0XPU1</accession>
<dbReference type="AlphaFoldDB" id="A0AAV0XPU1"/>
<gene>
    <name evidence="1" type="ORF">MEUPH1_LOCUS23881</name>
</gene>
<keyword evidence="2" id="KW-1185">Reference proteome</keyword>
<name>A0AAV0XPU1_9HEMI</name>
<protein>
    <submittedName>
        <fullName evidence="1">Uncharacterized protein</fullName>
    </submittedName>
</protein>
<organism evidence="1 2">
    <name type="scientific">Macrosiphum euphorbiae</name>
    <name type="common">potato aphid</name>
    <dbReference type="NCBI Taxonomy" id="13131"/>
    <lineage>
        <taxon>Eukaryota</taxon>
        <taxon>Metazoa</taxon>
        <taxon>Ecdysozoa</taxon>
        <taxon>Arthropoda</taxon>
        <taxon>Hexapoda</taxon>
        <taxon>Insecta</taxon>
        <taxon>Pterygota</taxon>
        <taxon>Neoptera</taxon>
        <taxon>Paraneoptera</taxon>
        <taxon>Hemiptera</taxon>
        <taxon>Sternorrhyncha</taxon>
        <taxon>Aphidomorpha</taxon>
        <taxon>Aphidoidea</taxon>
        <taxon>Aphididae</taxon>
        <taxon>Macrosiphini</taxon>
        <taxon>Macrosiphum</taxon>
    </lineage>
</organism>